<keyword evidence="2" id="KW-1185">Reference proteome</keyword>
<protein>
    <submittedName>
        <fullName evidence="1">DUF177 domain-containing protein</fullName>
    </submittedName>
</protein>
<dbReference type="InterPro" id="IPR003772">
    <property type="entry name" value="YceD"/>
</dbReference>
<evidence type="ECO:0000313" key="2">
    <source>
        <dbReference type="Proteomes" id="UP001342826"/>
    </source>
</evidence>
<dbReference type="GeneID" id="301141536"/>
<organism evidence="1 2">
    <name type="scientific">Metabacillus fastidiosus</name>
    <dbReference type="NCBI Taxonomy" id="1458"/>
    <lineage>
        <taxon>Bacteria</taxon>
        <taxon>Bacillati</taxon>
        <taxon>Bacillota</taxon>
        <taxon>Bacilli</taxon>
        <taxon>Bacillales</taxon>
        <taxon>Bacillaceae</taxon>
        <taxon>Metabacillus</taxon>
    </lineage>
</organism>
<dbReference type="EMBL" id="JARTFS010000006">
    <property type="protein sequence ID" value="MED4401685.1"/>
    <property type="molecule type" value="Genomic_DNA"/>
</dbReference>
<name>A0ABU6NX49_9BACI</name>
<evidence type="ECO:0000313" key="1">
    <source>
        <dbReference type="EMBL" id="MED4401685.1"/>
    </source>
</evidence>
<dbReference type="RefSeq" id="WP_066230588.1">
    <property type="nucleotide sequence ID" value="NZ_JARTFQ010000006.1"/>
</dbReference>
<accession>A0ABU6NX49</accession>
<comment type="caution">
    <text evidence="1">The sequence shown here is derived from an EMBL/GenBank/DDBJ whole genome shotgun (WGS) entry which is preliminary data.</text>
</comment>
<proteinExistence type="predicted"/>
<sequence length="173" mass="19878">MKWTISQLHQLQNKGLNIDEMVDVSDLKQVNEEIRDVKPVHVVGRADINASKATFHLKISGSMTLPCSRTLVDVNFPFSIETTETFLLKHMDFETFEDLHETEGEIVDLTPIIKEILLLEIPMQVFCDDVREGQEIAPQSGKDWEVITEDEHNNKIDPRLAELAKFFENNDKN</sequence>
<reference evidence="1 2" key="1">
    <citation type="submission" date="2023-03" db="EMBL/GenBank/DDBJ databases">
        <title>Bacillus Genome Sequencing.</title>
        <authorList>
            <person name="Dunlap C."/>
        </authorList>
    </citation>
    <scope>NUCLEOTIDE SEQUENCE [LARGE SCALE GENOMIC DNA]</scope>
    <source>
        <strain evidence="1 2">NRS-1717</strain>
    </source>
</reference>
<gene>
    <name evidence="1" type="ORF">P9271_10195</name>
</gene>
<dbReference type="Pfam" id="PF02620">
    <property type="entry name" value="YceD"/>
    <property type="match status" value="1"/>
</dbReference>
<dbReference type="Proteomes" id="UP001342826">
    <property type="component" value="Unassembled WGS sequence"/>
</dbReference>